<protein>
    <submittedName>
        <fullName evidence="2">Uncharacterized protein</fullName>
    </submittedName>
</protein>
<dbReference type="EMBL" id="BNCH01000001">
    <property type="protein sequence ID" value="GHE88477.1"/>
    <property type="molecule type" value="Genomic_DNA"/>
</dbReference>
<dbReference type="Proteomes" id="UP000609802">
    <property type="component" value="Unassembled WGS sequence"/>
</dbReference>
<accession>A0ABQ3ISB3</accession>
<comment type="caution">
    <text evidence="2">The sequence shown here is derived from an EMBL/GenBank/DDBJ whole genome shotgun (WGS) entry which is preliminary data.</text>
</comment>
<feature type="transmembrane region" description="Helical" evidence="1">
    <location>
        <begin position="45"/>
        <end position="62"/>
    </location>
</feature>
<keyword evidence="1" id="KW-1133">Transmembrane helix</keyword>
<name>A0ABQ3ISB3_9RHOB</name>
<keyword evidence="1" id="KW-0472">Membrane</keyword>
<keyword evidence="3" id="KW-1185">Reference proteome</keyword>
<reference evidence="3" key="1">
    <citation type="journal article" date="2019" name="Int. J. Syst. Evol. Microbiol.">
        <title>The Global Catalogue of Microorganisms (GCM) 10K type strain sequencing project: providing services to taxonomists for standard genome sequencing and annotation.</title>
        <authorList>
            <consortium name="The Broad Institute Genomics Platform"/>
            <consortium name="The Broad Institute Genome Sequencing Center for Infectious Disease"/>
            <person name="Wu L."/>
            <person name="Ma J."/>
        </authorList>
    </citation>
    <scope>NUCLEOTIDE SEQUENCE [LARGE SCALE GENOMIC DNA]</scope>
    <source>
        <strain evidence="3">KCTC 42443</strain>
    </source>
</reference>
<feature type="transmembrane region" description="Helical" evidence="1">
    <location>
        <begin position="82"/>
        <end position="99"/>
    </location>
</feature>
<evidence type="ECO:0000313" key="2">
    <source>
        <dbReference type="EMBL" id="GHE88477.1"/>
    </source>
</evidence>
<gene>
    <name evidence="2" type="ORF">GCM10016455_05760</name>
</gene>
<feature type="transmembrane region" description="Helical" evidence="1">
    <location>
        <begin position="18"/>
        <end position="40"/>
    </location>
</feature>
<dbReference type="RefSeq" id="WP_191284959.1">
    <property type="nucleotide sequence ID" value="NZ_BNCH01000001.1"/>
</dbReference>
<proteinExistence type="predicted"/>
<keyword evidence="1" id="KW-0812">Transmembrane</keyword>
<evidence type="ECO:0000313" key="3">
    <source>
        <dbReference type="Proteomes" id="UP000609802"/>
    </source>
</evidence>
<evidence type="ECO:0000256" key="1">
    <source>
        <dbReference type="SAM" id="Phobius"/>
    </source>
</evidence>
<sequence>MIDVLDILGTSDAASGDWYATLTTDISHFALGVICAGLVWRFPALFKLALVALGAWIGKEVFADLSSAGFTRAAIADTVKDLSLGLAGYVLVWAVIVAVRRRAQ</sequence>
<organism evidence="2 3">
    <name type="scientific">Aliiroseovarius zhejiangensis</name>
    <dbReference type="NCBI Taxonomy" id="1632025"/>
    <lineage>
        <taxon>Bacteria</taxon>
        <taxon>Pseudomonadati</taxon>
        <taxon>Pseudomonadota</taxon>
        <taxon>Alphaproteobacteria</taxon>
        <taxon>Rhodobacterales</taxon>
        <taxon>Paracoccaceae</taxon>
        <taxon>Aliiroseovarius</taxon>
    </lineage>
</organism>